<dbReference type="AlphaFoldDB" id="A0A3N4YJY3"/>
<organism evidence="2 3">
    <name type="scientific">Myceligenerans xiligouense</name>
    <dbReference type="NCBI Taxonomy" id="253184"/>
    <lineage>
        <taxon>Bacteria</taxon>
        <taxon>Bacillati</taxon>
        <taxon>Actinomycetota</taxon>
        <taxon>Actinomycetes</taxon>
        <taxon>Micrococcales</taxon>
        <taxon>Promicromonosporaceae</taxon>
        <taxon>Myceligenerans</taxon>
    </lineage>
</organism>
<name>A0A3N4YJY3_9MICO</name>
<evidence type="ECO:0000313" key="2">
    <source>
        <dbReference type="EMBL" id="RPF19604.1"/>
    </source>
</evidence>
<evidence type="ECO:0000313" key="3">
    <source>
        <dbReference type="Proteomes" id="UP000280501"/>
    </source>
</evidence>
<reference evidence="2 3" key="1">
    <citation type="submission" date="2018-11" db="EMBL/GenBank/DDBJ databases">
        <title>Sequencing the genomes of 1000 actinobacteria strains.</title>
        <authorList>
            <person name="Klenk H.-P."/>
        </authorList>
    </citation>
    <scope>NUCLEOTIDE SEQUENCE [LARGE SCALE GENOMIC DNA]</scope>
    <source>
        <strain evidence="2 3">DSM 15700</strain>
    </source>
</reference>
<keyword evidence="3" id="KW-1185">Reference proteome</keyword>
<sequence>MKHRRDEAGCSFRSGEPDVSGTQRTPDIRAAPLRITVADTTIAEPDRYHGANL</sequence>
<dbReference type="EMBL" id="RKQZ01000001">
    <property type="protein sequence ID" value="RPF19604.1"/>
    <property type="molecule type" value="Genomic_DNA"/>
</dbReference>
<comment type="caution">
    <text evidence="2">The sequence shown here is derived from an EMBL/GenBank/DDBJ whole genome shotgun (WGS) entry which is preliminary data.</text>
</comment>
<gene>
    <name evidence="2" type="ORF">EDD34_0155</name>
</gene>
<dbReference type="RefSeq" id="WP_170176921.1">
    <property type="nucleotide sequence ID" value="NZ_RKQZ01000001.1"/>
</dbReference>
<proteinExistence type="predicted"/>
<feature type="region of interest" description="Disordered" evidence="1">
    <location>
        <begin position="1"/>
        <end position="27"/>
    </location>
</feature>
<accession>A0A3N4YJY3</accession>
<protein>
    <submittedName>
        <fullName evidence="2">Uncharacterized protein</fullName>
    </submittedName>
</protein>
<evidence type="ECO:0000256" key="1">
    <source>
        <dbReference type="SAM" id="MobiDB-lite"/>
    </source>
</evidence>
<dbReference type="Proteomes" id="UP000280501">
    <property type="component" value="Unassembled WGS sequence"/>
</dbReference>